<dbReference type="GO" id="GO:0022857">
    <property type="term" value="F:transmembrane transporter activity"/>
    <property type="evidence" value="ECO:0007669"/>
    <property type="project" value="TreeGrafter"/>
</dbReference>
<name>A0A841JBC2_9SPHI</name>
<evidence type="ECO:0000256" key="2">
    <source>
        <dbReference type="ARBA" id="ARBA00022475"/>
    </source>
</evidence>
<comment type="caution">
    <text evidence="9">The sequence shown here is derived from an EMBL/GenBank/DDBJ whole genome shotgun (WGS) entry which is preliminary data.</text>
</comment>
<keyword evidence="5 6" id="KW-0472">Membrane</keyword>
<dbReference type="RefSeq" id="WP_260170848.1">
    <property type="nucleotide sequence ID" value="NZ_JACHCA010000005.1"/>
</dbReference>
<dbReference type="InterPro" id="IPR050250">
    <property type="entry name" value="Macrolide_Exporter_MacB"/>
</dbReference>
<dbReference type="GO" id="GO:0005886">
    <property type="term" value="C:plasma membrane"/>
    <property type="evidence" value="ECO:0007669"/>
    <property type="project" value="UniProtKB-SubCell"/>
</dbReference>
<feature type="domain" description="ABC3 transporter permease C-terminal" evidence="7">
    <location>
        <begin position="804"/>
        <end position="917"/>
    </location>
</feature>
<dbReference type="EMBL" id="JACHCA010000005">
    <property type="protein sequence ID" value="MBB6127944.1"/>
    <property type="molecule type" value="Genomic_DNA"/>
</dbReference>
<comment type="subcellular location">
    <subcellularLocation>
        <location evidence="1">Cell membrane</location>
        <topology evidence="1">Multi-pass membrane protein</topology>
    </subcellularLocation>
</comment>
<evidence type="ECO:0000259" key="7">
    <source>
        <dbReference type="Pfam" id="PF02687"/>
    </source>
</evidence>
<feature type="transmembrane region" description="Helical" evidence="6">
    <location>
        <begin position="416"/>
        <end position="438"/>
    </location>
</feature>
<evidence type="ECO:0000256" key="3">
    <source>
        <dbReference type="ARBA" id="ARBA00022692"/>
    </source>
</evidence>
<keyword evidence="3 6" id="KW-0812">Transmembrane</keyword>
<feature type="domain" description="ABC3 transporter permease C-terminal" evidence="7">
    <location>
        <begin position="422"/>
        <end position="535"/>
    </location>
</feature>
<gene>
    <name evidence="9" type="ORF">HDF22_002057</name>
</gene>
<dbReference type="PANTHER" id="PTHR30572:SF18">
    <property type="entry name" value="ABC-TYPE MACROLIDE FAMILY EXPORT SYSTEM PERMEASE COMPONENT 2"/>
    <property type="match status" value="1"/>
</dbReference>
<feature type="domain" description="MacB-like periplasmic core" evidence="8">
    <location>
        <begin position="137"/>
        <end position="361"/>
    </location>
</feature>
<evidence type="ECO:0000256" key="1">
    <source>
        <dbReference type="ARBA" id="ARBA00004651"/>
    </source>
</evidence>
<feature type="transmembrane region" description="Helical" evidence="6">
    <location>
        <begin position="845"/>
        <end position="869"/>
    </location>
</feature>
<accession>A0A841JBC2</accession>
<dbReference type="Proteomes" id="UP000548326">
    <property type="component" value="Unassembled WGS sequence"/>
</dbReference>
<dbReference type="Pfam" id="PF12704">
    <property type="entry name" value="MacB_PCD"/>
    <property type="match status" value="2"/>
</dbReference>
<dbReference type="AlphaFoldDB" id="A0A841JBC2"/>
<feature type="transmembrane region" description="Helical" evidence="6">
    <location>
        <begin position="889"/>
        <end position="910"/>
    </location>
</feature>
<dbReference type="Pfam" id="PF02687">
    <property type="entry name" value="FtsX"/>
    <property type="match status" value="2"/>
</dbReference>
<feature type="transmembrane region" description="Helical" evidence="6">
    <location>
        <begin position="472"/>
        <end position="493"/>
    </location>
</feature>
<protein>
    <submittedName>
        <fullName evidence="9">Putative ABC transport system permease protein</fullName>
    </submittedName>
</protein>
<keyword evidence="2" id="KW-1003">Cell membrane</keyword>
<dbReference type="InterPro" id="IPR003838">
    <property type="entry name" value="ABC3_permease_C"/>
</dbReference>
<evidence type="ECO:0000259" key="8">
    <source>
        <dbReference type="Pfam" id="PF12704"/>
    </source>
</evidence>
<evidence type="ECO:0000313" key="9">
    <source>
        <dbReference type="EMBL" id="MBB6127944.1"/>
    </source>
</evidence>
<reference evidence="9 10" key="1">
    <citation type="submission" date="2020-08" db="EMBL/GenBank/DDBJ databases">
        <title>Genomic Encyclopedia of Type Strains, Phase IV (KMG-V): Genome sequencing to study the core and pangenomes of soil and plant-associated prokaryotes.</title>
        <authorList>
            <person name="Whitman W."/>
        </authorList>
    </citation>
    <scope>NUCLEOTIDE SEQUENCE [LARGE SCALE GENOMIC DNA]</scope>
    <source>
        <strain evidence="9 10">MP601</strain>
    </source>
</reference>
<feature type="transmembrane region" description="Helical" evidence="6">
    <location>
        <begin position="554"/>
        <end position="578"/>
    </location>
</feature>
<organism evidence="9 10">
    <name type="scientific">Mucilaginibacter lappiensis</name>
    <dbReference type="NCBI Taxonomy" id="354630"/>
    <lineage>
        <taxon>Bacteria</taxon>
        <taxon>Pseudomonadati</taxon>
        <taxon>Bacteroidota</taxon>
        <taxon>Sphingobacteriia</taxon>
        <taxon>Sphingobacteriales</taxon>
        <taxon>Sphingobacteriaceae</taxon>
        <taxon>Mucilaginibacter</taxon>
    </lineage>
</organism>
<dbReference type="PANTHER" id="PTHR30572">
    <property type="entry name" value="MEMBRANE COMPONENT OF TRANSPORTER-RELATED"/>
    <property type="match status" value="1"/>
</dbReference>
<feature type="transmembrane region" description="Helical" evidence="6">
    <location>
        <begin position="801"/>
        <end position="824"/>
    </location>
</feature>
<feature type="transmembrane region" description="Helical" evidence="6">
    <location>
        <begin position="133"/>
        <end position="154"/>
    </location>
</feature>
<dbReference type="InterPro" id="IPR025857">
    <property type="entry name" value="MacB_PCD"/>
</dbReference>
<sequence length="924" mass="103769">MNTEDRIWNLVIKKLTHEASEQELQELAILLSENPDIDDSVNLMLKWWQPQTEQTQEGYSYFLFKKILNRIKEAETKLPLTNLSQETKAGNFEPGFKKKALSNPINHFVSHITMIKNYLKIAVRQLLKQKMYAAIKVGGFALSIAACLLIALYIREELSFDKSYPDADSIYRIVGIYNMDNIHEKGVDWPAVMGRTMKTDFPEVEKFGRLMPNSLFWGAGSNELKRSDAPENTHEEGFVYADQSLLDILKLPMIYGDRAHALAEPLTMVISKSKADKYFPGQNPVGKVMYLNNNKSKPYKIGAVMQDIPTTSHLHEYNFFLTLAGVEFWNGEQTTWQASNYRIYVALKPETNMAQFNKKVTDGIINNYYIPDMIKSGDKNASKIKNALTMRVQNVEDINLRSYDIHDGMSHGDIRFIWLFGAVAGFILLIACINFINLSTAKSANRAKEVGLRKVVGSQRSGLIQQFLTESLLYSFFSFALGLILAVILLPYFNMLASKSLTIPWQQWWLLPTVLVSAVIIGVVAGIYPAFYLSGFKPAEVLKGKLSSGSKSSGLRNGLVVFQFTTSIILIISTFIIYNQMQFILNKKVGFEKDQVVMIQGTNTLDNEVKNFKEELLKLPAVKSVSISDFLPVAGTKRNGNPFYNEGKVKTETSVGGQFWDIDADYIKTFGMKLVAGRNFNPAMKTDSQAVIINQTLAKRLNLKNPVGKRISNGGDPMLVIGVVQDFNFESLRDGIEPLVLHLSNSNSIVSVKVKTGDMKNTLAEITRTWKSFSPNQPIRYTFMDERFASMYADVQRMGRIFTSFAILAIIIACLGLFALAAYMAEQRSKEIGIRKVLGASIGNITTLLSLNFIKLVFIAIVIASPIAWWAMTKWLQDFTYRIPIGWEVFVFAGIVAISIALLTVSFQSIKAAIANPIKSLKSE</sequence>
<feature type="transmembrane region" description="Helical" evidence="6">
    <location>
        <begin position="508"/>
        <end position="533"/>
    </location>
</feature>
<evidence type="ECO:0000256" key="5">
    <source>
        <dbReference type="ARBA" id="ARBA00023136"/>
    </source>
</evidence>
<feature type="domain" description="MacB-like periplasmic core" evidence="8">
    <location>
        <begin position="568"/>
        <end position="758"/>
    </location>
</feature>
<evidence type="ECO:0000256" key="4">
    <source>
        <dbReference type="ARBA" id="ARBA00022989"/>
    </source>
</evidence>
<evidence type="ECO:0000313" key="10">
    <source>
        <dbReference type="Proteomes" id="UP000548326"/>
    </source>
</evidence>
<proteinExistence type="predicted"/>
<evidence type="ECO:0000256" key="6">
    <source>
        <dbReference type="SAM" id="Phobius"/>
    </source>
</evidence>
<keyword evidence="4 6" id="KW-1133">Transmembrane helix</keyword>